<proteinExistence type="predicted"/>
<gene>
    <name evidence="2" type="ORF">BQ4739_LOCUS8742</name>
</gene>
<dbReference type="Proteomes" id="UP000256970">
    <property type="component" value="Unassembled WGS sequence"/>
</dbReference>
<evidence type="ECO:0000256" key="1">
    <source>
        <dbReference type="SAM" id="MobiDB-lite"/>
    </source>
</evidence>
<feature type="region of interest" description="Disordered" evidence="1">
    <location>
        <begin position="88"/>
        <end position="112"/>
    </location>
</feature>
<dbReference type="InterPro" id="IPR038538">
    <property type="entry name" value="MTERF_sf"/>
</dbReference>
<dbReference type="Gene3D" id="1.25.70.10">
    <property type="entry name" value="Transcription termination factor 3, mitochondrial"/>
    <property type="match status" value="1"/>
</dbReference>
<name>A0A383VUE0_TETOB</name>
<protein>
    <submittedName>
        <fullName evidence="2">Uncharacterized protein</fullName>
    </submittedName>
</protein>
<reference evidence="2 3" key="1">
    <citation type="submission" date="2016-10" db="EMBL/GenBank/DDBJ databases">
        <authorList>
            <person name="Cai Z."/>
        </authorList>
    </citation>
    <scope>NUCLEOTIDE SEQUENCE [LARGE SCALE GENOMIC DNA]</scope>
</reference>
<evidence type="ECO:0000313" key="2">
    <source>
        <dbReference type="EMBL" id="SZX68384.1"/>
    </source>
</evidence>
<dbReference type="AlphaFoldDB" id="A0A383VUE0"/>
<organism evidence="2 3">
    <name type="scientific">Tetradesmus obliquus</name>
    <name type="common">Green alga</name>
    <name type="synonym">Acutodesmus obliquus</name>
    <dbReference type="NCBI Taxonomy" id="3088"/>
    <lineage>
        <taxon>Eukaryota</taxon>
        <taxon>Viridiplantae</taxon>
        <taxon>Chlorophyta</taxon>
        <taxon>core chlorophytes</taxon>
        <taxon>Chlorophyceae</taxon>
        <taxon>CS clade</taxon>
        <taxon>Sphaeropleales</taxon>
        <taxon>Scenedesmaceae</taxon>
        <taxon>Tetradesmus</taxon>
    </lineage>
</organism>
<sequence length="315" mass="34096">MLPSIIRAPTVGPGSRHRAVTGIGQGHVNLCQHQQHHQLHRCISSRASSRPDDFGFDDGTRRGIEEAVEVLTEAQELAQQQTLAELMGSWQADSSSSSSSSSDTASVSALPPSSPEALQAFLIEQGLSQQQAGQLLKALTLDSKYAACLNTQRLSQKLASLGRVLPDAAAAQLVLSEPELLLASSNQLVRNLVCMITALPGRDVVGMVLRVPLLLLVDDMPARLERITNKLVALHPSHSHTVIAGILEENPVLLLRMDYYLGDDIMLLDQLPMEIANMMVLGDESGLGHLYKYWRDKLGEPSGEQEWQEGGGSTA</sequence>
<evidence type="ECO:0000313" key="3">
    <source>
        <dbReference type="Proteomes" id="UP000256970"/>
    </source>
</evidence>
<dbReference type="EMBL" id="FNXT01000856">
    <property type="protein sequence ID" value="SZX68384.1"/>
    <property type="molecule type" value="Genomic_DNA"/>
</dbReference>
<accession>A0A383VUE0</accession>
<keyword evidence="3" id="KW-1185">Reference proteome</keyword>